<gene>
    <name evidence="1" type="ORF">HYALB_00013145</name>
</gene>
<name>A0A9N9LSU1_9HELO</name>
<dbReference type="EMBL" id="CAJVRM010000298">
    <property type="protein sequence ID" value="CAG8979218.1"/>
    <property type="molecule type" value="Genomic_DNA"/>
</dbReference>
<accession>A0A9N9LSU1</accession>
<keyword evidence="2" id="KW-1185">Reference proteome</keyword>
<evidence type="ECO:0000313" key="1">
    <source>
        <dbReference type="EMBL" id="CAG8979218.1"/>
    </source>
</evidence>
<reference evidence="1" key="1">
    <citation type="submission" date="2021-07" db="EMBL/GenBank/DDBJ databases">
        <authorList>
            <person name="Durling M."/>
        </authorList>
    </citation>
    <scope>NUCLEOTIDE SEQUENCE</scope>
</reference>
<comment type="caution">
    <text evidence="1">The sequence shown here is derived from an EMBL/GenBank/DDBJ whole genome shotgun (WGS) entry which is preliminary data.</text>
</comment>
<dbReference type="AlphaFoldDB" id="A0A9N9LSU1"/>
<protein>
    <submittedName>
        <fullName evidence="1">Uncharacterized protein</fullName>
    </submittedName>
</protein>
<sequence length="70" mass="7528">MASAGSCNNRGTCLALSVIFSHPVSKQDTENSTLQYRSCSSSWPVENLDIRSTDPPTSALWKLRLAGGLT</sequence>
<proteinExistence type="predicted"/>
<evidence type="ECO:0000313" key="2">
    <source>
        <dbReference type="Proteomes" id="UP000701801"/>
    </source>
</evidence>
<organism evidence="1 2">
    <name type="scientific">Hymenoscyphus albidus</name>
    <dbReference type="NCBI Taxonomy" id="595503"/>
    <lineage>
        <taxon>Eukaryota</taxon>
        <taxon>Fungi</taxon>
        <taxon>Dikarya</taxon>
        <taxon>Ascomycota</taxon>
        <taxon>Pezizomycotina</taxon>
        <taxon>Leotiomycetes</taxon>
        <taxon>Helotiales</taxon>
        <taxon>Helotiaceae</taxon>
        <taxon>Hymenoscyphus</taxon>
    </lineage>
</organism>
<dbReference type="Proteomes" id="UP000701801">
    <property type="component" value="Unassembled WGS sequence"/>
</dbReference>